<keyword evidence="4 6" id="KW-0472">Membrane</keyword>
<keyword evidence="2 6" id="KW-0812">Transmembrane</keyword>
<gene>
    <name evidence="8" type="ORF">GGQ54_000518</name>
</gene>
<dbReference type="PIRSF" id="PIRSF006648">
    <property type="entry name" value="DrrB"/>
    <property type="match status" value="1"/>
</dbReference>
<evidence type="ECO:0000256" key="4">
    <source>
        <dbReference type="ARBA" id="ARBA00023136"/>
    </source>
</evidence>
<dbReference type="InterPro" id="IPR051784">
    <property type="entry name" value="Nod_factor_ABC_transporter"/>
</dbReference>
<feature type="transmembrane region" description="Helical" evidence="6">
    <location>
        <begin position="56"/>
        <end position="77"/>
    </location>
</feature>
<keyword evidence="9" id="KW-1185">Reference proteome</keyword>
<sequence>MISDTLVMTRRTMMYWRTNPMQLIMAAAFPLLMLLMMGGMFGGAIAGDVVTYLNPLLPGLLTMTTFFGLSTTMYIVVNDAEKGVTDRFRSLPINASSIIGGRVLADLLLITISLVVMSVVGVLFGWRPGAPWWSMLAAYGLLLLLGLAVTWLGIGIALRGGEGVVQASYVLVWPFVFVSSIFVDPATMPAWLGAIAAWNPLSATANAVRVLTGSPVWSDASLPATHPVLFSVAWSLLILAIAVPLTARAYRGLSR</sequence>
<feature type="transmembrane region" description="Helical" evidence="6">
    <location>
        <begin position="98"/>
        <end position="126"/>
    </location>
</feature>
<dbReference type="Proteomes" id="UP000527616">
    <property type="component" value="Unassembled WGS sequence"/>
</dbReference>
<keyword evidence="6" id="KW-1003">Cell membrane</keyword>
<comment type="caution">
    <text evidence="6">Lacks conserved residue(s) required for the propagation of feature annotation.</text>
</comment>
<name>A0A7Z0D6X7_9ACTN</name>
<evidence type="ECO:0000313" key="8">
    <source>
        <dbReference type="EMBL" id="NYI69958.1"/>
    </source>
</evidence>
<comment type="subcellular location">
    <subcellularLocation>
        <location evidence="6">Cell membrane</location>
        <topology evidence="6">Multi-pass membrane protein</topology>
    </subcellularLocation>
    <subcellularLocation>
        <location evidence="1">Membrane</location>
        <topology evidence="1">Multi-pass membrane protein</topology>
    </subcellularLocation>
</comment>
<protein>
    <recommendedName>
        <fullName evidence="6">Transport permease protein</fullName>
    </recommendedName>
</protein>
<dbReference type="PANTHER" id="PTHR43229">
    <property type="entry name" value="NODULATION PROTEIN J"/>
    <property type="match status" value="1"/>
</dbReference>
<keyword evidence="6" id="KW-0813">Transport</keyword>
<evidence type="ECO:0000259" key="7">
    <source>
        <dbReference type="PROSITE" id="PS51012"/>
    </source>
</evidence>
<evidence type="ECO:0000256" key="2">
    <source>
        <dbReference type="ARBA" id="ARBA00022692"/>
    </source>
</evidence>
<evidence type="ECO:0000256" key="1">
    <source>
        <dbReference type="ARBA" id="ARBA00004141"/>
    </source>
</evidence>
<dbReference type="PANTHER" id="PTHR43229:SF2">
    <property type="entry name" value="NODULATION PROTEIN J"/>
    <property type="match status" value="1"/>
</dbReference>
<evidence type="ECO:0000256" key="6">
    <source>
        <dbReference type="RuleBase" id="RU361157"/>
    </source>
</evidence>
<dbReference type="InterPro" id="IPR047817">
    <property type="entry name" value="ABC2_TM_bact-type"/>
</dbReference>
<feature type="transmembrane region" description="Helical" evidence="6">
    <location>
        <begin position="170"/>
        <end position="192"/>
    </location>
</feature>
<organism evidence="8 9">
    <name type="scientific">Naumannella cuiyingiana</name>
    <dbReference type="NCBI Taxonomy" id="1347891"/>
    <lineage>
        <taxon>Bacteria</taxon>
        <taxon>Bacillati</taxon>
        <taxon>Actinomycetota</taxon>
        <taxon>Actinomycetes</taxon>
        <taxon>Propionibacteriales</taxon>
        <taxon>Propionibacteriaceae</taxon>
        <taxon>Naumannella</taxon>
    </lineage>
</organism>
<comment type="similarity">
    <text evidence="6">Belongs to the ABC-2 integral membrane protein family.</text>
</comment>
<dbReference type="GO" id="GO:0140359">
    <property type="term" value="F:ABC-type transporter activity"/>
    <property type="evidence" value="ECO:0007669"/>
    <property type="project" value="InterPro"/>
</dbReference>
<feature type="transmembrane region" description="Helical" evidence="6">
    <location>
        <begin position="228"/>
        <end position="247"/>
    </location>
</feature>
<feature type="domain" description="ABC transmembrane type-2" evidence="7">
    <location>
        <begin position="21"/>
        <end position="249"/>
    </location>
</feature>
<keyword evidence="5" id="KW-0046">Antibiotic resistance</keyword>
<evidence type="ECO:0000256" key="3">
    <source>
        <dbReference type="ARBA" id="ARBA00022989"/>
    </source>
</evidence>
<accession>A0A7Z0D6X7</accession>
<reference evidence="8 9" key="1">
    <citation type="submission" date="2020-07" db="EMBL/GenBank/DDBJ databases">
        <title>Sequencing the genomes of 1000 actinobacteria strains.</title>
        <authorList>
            <person name="Klenk H.-P."/>
        </authorList>
    </citation>
    <scope>NUCLEOTIDE SEQUENCE [LARGE SCALE GENOMIC DNA]</scope>
    <source>
        <strain evidence="8 9">DSM 103164</strain>
    </source>
</reference>
<dbReference type="PROSITE" id="PS51012">
    <property type="entry name" value="ABC_TM2"/>
    <property type="match status" value="1"/>
</dbReference>
<proteinExistence type="inferred from homology"/>
<dbReference type="EMBL" id="JACBZS010000001">
    <property type="protein sequence ID" value="NYI69958.1"/>
    <property type="molecule type" value="Genomic_DNA"/>
</dbReference>
<feature type="transmembrane region" description="Helical" evidence="6">
    <location>
        <begin position="132"/>
        <end position="158"/>
    </location>
</feature>
<dbReference type="GO" id="GO:0046677">
    <property type="term" value="P:response to antibiotic"/>
    <property type="evidence" value="ECO:0007669"/>
    <property type="project" value="UniProtKB-KW"/>
</dbReference>
<dbReference type="GO" id="GO:0043190">
    <property type="term" value="C:ATP-binding cassette (ABC) transporter complex"/>
    <property type="evidence" value="ECO:0007669"/>
    <property type="project" value="InterPro"/>
</dbReference>
<evidence type="ECO:0000313" key="9">
    <source>
        <dbReference type="Proteomes" id="UP000527616"/>
    </source>
</evidence>
<dbReference type="InterPro" id="IPR000412">
    <property type="entry name" value="ABC_2_transport"/>
</dbReference>
<keyword evidence="3 6" id="KW-1133">Transmembrane helix</keyword>
<comment type="caution">
    <text evidence="8">The sequence shown here is derived from an EMBL/GenBank/DDBJ whole genome shotgun (WGS) entry which is preliminary data.</text>
</comment>
<dbReference type="AlphaFoldDB" id="A0A7Z0D6X7"/>
<evidence type="ECO:0000256" key="5">
    <source>
        <dbReference type="ARBA" id="ARBA00023251"/>
    </source>
</evidence>
<dbReference type="InterPro" id="IPR013525">
    <property type="entry name" value="ABC2_TM"/>
</dbReference>
<dbReference type="RefSeq" id="WP_179443965.1">
    <property type="nucleotide sequence ID" value="NZ_JACBZS010000001.1"/>
</dbReference>
<dbReference type="Pfam" id="PF01061">
    <property type="entry name" value="ABC2_membrane"/>
    <property type="match status" value="1"/>
</dbReference>